<keyword evidence="4" id="KW-1185">Reference proteome</keyword>
<dbReference type="EMBL" id="KB030554">
    <property type="protein sequence ID" value="ELK15000.1"/>
    <property type="molecule type" value="Genomic_DNA"/>
</dbReference>
<accession>L5KUY9</accession>
<sequence>MTLPTEYDSRVKAVEVDKRPMEQYSDIRGLNTQIQELVEAIVLLISHKEKFENLRIHPPKKVLLYGHPGYREDPASQACAARTKATFLQLIGFQLV</sequence>
<keyword evidence="3" id="KW-0378">Hydrolase</keyword>
<evidence type="ECO:0000256" key="2">
    <source>
        <dbReference type="ARBA" id="ARBA00022840"/>
    </source>
</evidence>
<dbReference type="GO" id="GO:0005524">
    <property type="term" value="F:ATP binding"/>
    <property type="evidence" value="ECO:0007669"/>
    <property type="project" value="UniProtKB-KW"/>
</dbReference>
<organism evidence="3 4">
    <name type="scientific">Pteropus alecto</name>
    <name type="common">Black flying fox</name>
    <dbReference type="NCBI Taxonomy" id="9402"/>
    <lineage>
        <taxon>Eukaryota</taxon>
        <taxon>Metazoa</taxon>
        <taxon>Chordata</taxon>
        <taxon>Craniata</taxon>
        <taxon>Vertebrata</taxon>
        <taxon>Euteleostomi</taxon>
        <taxon>Mammalia</taxon>
        <taxon>Eutheria</taxon>
        <taxon>Laurasiatheria</taxon>
        <taxon>Chiroptera</taxon>
        <taxon>Yinpterochiroptera</taxon>
        <taxon>Pteropodoidea</taxon>
        <taxon>Pteropodidae</taxon>
        <taxon>Pteropodinae</taxon>
        <taxon>Pteropus</taxon>
    </lineage>
</organism>
<dbReference type="STRING" id="9402.L5KUY9"/>
<dbReference type="AlphaFoldDB" id="L5KUY9"/>
<dbReference type="InterPro" id="IPR050221">
    <property type="entry name" value="26S_Proteasome_ATPase"/>
</dbReference>
<name>L5KUY9_PTEAL</name>
<evidence type="ECO:0000313" key="3">
    <source>
        <dbReference type="EMBL" id="ELK15000.1"/>
    </source>
</evidence>
<dbReference type="GO" id="GO:0008233">
    <property type="term" value="F:peptidase activity"/>
    <property type="evidence" value="ECO:0007669"/>
    <property type="project" value="UniProtKB-KW"/>
</dbReference>
<keyword evidence="2" id="KW-0067">ATP-binding</keyword>
<dbReference type="InParanoid" id="L5KUY9"/>
<dbReference type="InterPro" id="IPR027417">
    <property type="entry name" value="P-loop_NTPase"/>
</dbReference>
<reference evidence="4" key="1">
    <citation type="journal article" date="2013" name="Science">
        <title>Comparative analysis of bat genomes provides insight into the evolution of flight and immunity.</title>
        <authorList>
            <person name="Zhang G."/>
            <person name="Cowled C."/>
            <person name="Shi Z."/>
            <person name="Huang Z."/>
            <person name="Bishop-Lilly K.A."/>
            <person name="Fang X."/>
            <person name="Wynne J.W."/>
            <person name="Xiong Z."/>
            <person name="Baker M.L."/>
            <person name="Zhao W."/>
            <person name="Tachedjian M."/>
            <person name="Zhu Y."/>
            <person name="Zhou P."/>
            <person name="Jiang X."/>
            <person name="Ng J."/>
            <person name="Yang L."/>
            <person name="Wu L."/>
            <person name="Xiao J."/>
            <person name="Feng Y."/>
            <person name="Chen Y."/>
            <person name="Sun X."/>
            <person name="Zhang Y."/>
            <person name="Marsh G.A."/>
            <person name="Crameri G."/>
            <person name="Broder C.C."/>
            <person name="Frey K.G."/>
            <person name="Wang L.F."/>
            <person name="Wang J."/>
        </authorList>
    </citation>
    <scope>NUCLEOTIDE SEQUENCE [LARGE SCALE GENOMIC DNA]</scope>
</reference>
<keyword evidence="3" id="KW-0645">Protease</keyword>
<gene>
    <name evidence="3" type="ORF">PAL_GLEAN10016482</name>
</gene>
<dbReference type="Proteomes" id="UP000010552">
    <property type="component" value="Unassembled WGS sequence"/>
</dbReference>
<dbReference type="SUPFAM" id="SSF52540">
    <property type="entry name" value="P-loop containing nucleoside triphosphate hydrolases"/>
    <property type="match status" value="1"/>
</dbReference>
<proteinExistence type="predicted"/>
<evidence type="ECO:0000313" key="4">
    <source>
        <dbReference type="Proteomes" id="UP000010552"/>
    </source>
</evidence>
<protein>
    <submittedName>
        <fullName evidence="3">26S protease regulatory subunit 6A-A</fullName>
    </submittedName>
</protein>
<dbReference type="GO" id="GO:0006508">
    <property type="term" value="P:proteolysis"/>
    <property type="evidence" value="ECO:0007669"/>
    <property type="project" value="UniProtKB-KW"/>
</dbReference>
<dbReference type="Gene3D" id="3.40.50.300">
    <property type="entry name" value="P-loop containing nucleotide triphosphate hydrolases"/>
    <property type="match status" value="1"/>
</dbReference>
<evidence type="ECO:0000256" key="1">
    <source>
        <dbReference type="ARBA" id="ARBA00022741"/>
    </source>
</evidence>
<keyword evidence="1" id="KW-0547">Nucleotide-binding</keyword>
<dbReference type="PANTHER" id="PTHR23073">
    <property type="entry name" value="26S PROTEASOME REGULATORY SUBUNIT"/>
    <property type="match status" value="1"/>
</dbReference>